<dbReference type="GO" id="GO:0004766">
    <property type="term" value="F:spermidine synthase activity"/>
    <property type="evidence" value="ECO:0007669"/>
    <property type="project" value="UniProtKB-UniRule"/>
</dbReference>
<reference evidence="8" key="2">
    <citation type="submission" date="2023-04" db="EMBL/GenBank/DDBJ databases">
        <authorList>
            <person name="Beletskiy A.V."/>
            <person name="Mardanov A.V."/>
            <person name="Ravin N.V."/>
        </authorList>
    </citation>
    <scope>NUCLEOTIDE SEQUENCE</scope>
    <source>
        <strain evidence="8">GKL-01</strain>
    </source>
</reference>
<evidence type="ECO:0000256" key="4">
    <source>
        <dbReference type="ARBA" id="ARBA00023115"/>
    </source>
</evidence>
<feature type="transmembrane region" description="Helical" evidence="5">
    <location>
        <begin position="199"/>
        <end position="220"/>
    </location>
</feature>
<dbReference type="InterPro" id="IPR030373">
    <property type="entry name" value="PABS_CS"/>
</dbReference>
<dbReference type="PANTHER" id="PTHR43317:SF1">
    <property type="entry name" value="THERMOSPERMINE SYNTHASE ACAULIS5"/>
    <property type="match status" value="1"/>
</dbReference>
<name>A0AA95H3F0_9GAMM</name>
<feature type="binding site" evidence="5">
    <location>
        <begin position="351"/>
        <end position="352"/>
    </location>
    <ligand>
        <name>S-methyl-5'-thioadenosine</name>
        <dbReference type="ChEBI" id="CHEBI:17509"/>
    </ligand>
</feature>
<feature type="transmembrane region" description="Helical" evidence="5">
    <location>
        <begin position="75"/>
        <end position="100"/>
    </location>
</feature>
<proteinExistence type="inferred from homology"/>
<comment type="catalytic activity">
    <reaction evidence="5">
        <text>S-adenosyl 3-(methylsulfanyl)propylamine + putrescine = S-methyl-5'-thioadenosine + spermidine + H(+)</text>
        <dbReference type="Rhea" id="RHEA:12721"/>
        <dbReference type="ChEBI" id="CHEBI:15378"/>
        <dbReference type="ChEBI" id="CHEBI:17509"/>
        <dbReference type="ChEBI" id="CHEBI:57443"/>
        <dbReference type="ChEBI" id="CHEBI:57834"/>
        <dbReference type="ChEBI" id="CHEBI:326268"/>
        <dbReference type="EC" id="2.5.1.16"/>
    </reaction>
</comment>
<dbReference type="InterPro" id="IPR036259">
    <property type="entry name" value="MFS_trans_sf"/>
</dbReference>
<comment type="similarity">
    <text evidence="1 5">Belongs to the spermidine/spermine synthase family.</text>
</comment>
<keyword evidence="5" id="KW-1003">Cell membrane</keyword>
<dbReference type="SUPFAM" id="SSF53335">
    <property type="entry name" value="S-adenosyl-L-methionine-dependent methyltransferases"/>
    <property type="match status" value="1"/>
</dbReference>
<comment type="pathway">
    <text evidence="5">Amine and polyamine biosynthesis; spermidine biosynthesis; spermidine from putrescine: step 1/1.</text>
</comment>
<dbReference type="GO" id="GO:0008295">
    <property type="term" value="P:spermidine biosynthetic process"/>
    <property type="evidence" value="ECO:0007669"/>
    <property type="project" value="UniProtKB-UniRule"/>
</dbReference>
<accession>A0AA95H3F0</accession>
<evidence type="ECO:0000256" key="2">
    <source>
        <dbReference type="ARBA" id="ARBA00022679"/>
    </source>
</evidence>
<dbReference type="PROSITE" id="PS01330">
    <property type="entry name" value="PABS_1"/>
    <property type="match status" value="1"/>
</dbReference>
<dbReference type="EC" id="2.5.1.16" evidence="5"/>
<feature type="transmembrane region" description="Helical" evidence="5">
    <location>
        <begin position="167"/>
        <end position="187"/>
    </location>
</feature>
<dbReference type="Proteomes" id="UP001300672">
    <property type="component" value="Chromosome"/>
</dbReference>
<keyword evidence="5" id="KW-0812">Transmembrane</keyword>
<dbReference type="Pfam" id="PF01564">
    <property type="entry name" value="Spermine_synth"/>
    <property type="match status" value="1"/>
</dbReference>
<feature type="transmembrane region" description="Helical" evidence="5">
    <location>
        <begin position="12"/>
        <end position="31"/>
    </location>
</feature>
<protein>
    <recommendedName>
        <fullName evidence="5">Polyamine aminopropyltransferase</fullName>
    </recommendedName>
    <alternativeName>
        <fullName evidence="5">Putrescine aminopropyltransferase</fullName>
        <shortName evidence="5">PAPT</shortName>
    </alternativeName>
    <alternativeName>
        <fullName evidence="5">Spermidine synthase</fullName>
        <shortName evidence="5">SPDS</shortName>
        <shortName evidence="5">SPDSY</shortName>
        <ecNumber evidence="5">2.5.1.16</ecNumber>
    </alternativeName>
</protein>
<feature type="binding site" evidence="5">
    <location>
        <position position="242"/>
    </location>
    <ligand>
        <name>S-methyl-5'-thioadenosine</name>
        <dbReference type="ChEBI" id="CHEBI:17509"/>
    </ligand>
</feature>
<evidence type="ECO:0000256" key="1">
    <source>
        <dbReference type="ARBA" id="ARBA00007867"/>
    </source>
</evidence>
<dbReference type="InterPro" id="IPR029063">
    <property type="entry name" value="SAM-dependent_MTases_sf"/>
</dbReference>
<feature type="transmembrane region" description="Helical" evidence="5">
    <location>
        <begin position="142"/>
        <end position="161"/>
    </location>
</feature>
<dbReference type="GO" id="GO:0010487">
    <property type="term" value="F:thermospermine synthase activity"/>
    <property type="evidence" value="ECO:0007669"/>
    <property type="project" value="UniProtKB-ARBA"/>
</dbReference>
<keyword evidence="2 5" id="KW-0808">Transferase</keyword>
<keyword evidence="4 5" id="KW-0620">Polyamine biosynthesis</keyword>
<comment type="subunit">
    <text evidence="5">Homodimer or homotetramer.</text>
</comment>
<feature type="domain" description="PABS" evidence="7">
    <location>
        <begin position="212"/>
        <end position="456"/>
    </location>
</feature>
<feature type="binding site" evidence="5">
    <location>
        <position position="317"/>
    </location>
    <ligand>
        <name>S-methyl-5'-thioadenosine</name>
        <dbReference type="ChEBI" id="CHEBI:17509"/>
    </ligand>
</feature>
<comment type="subcellular location">
    <subcellularLocation>
        <location evidence="5">Cell membrane</location>
        <topology evidence="5">Multi-pass membrane protein</topology>
    </subcellularLocation>
</comment>
<evidence type="ECO:0000259" key="7">
    <source>
        <dbReference type="PROSITE" id="PS51006"/>
    </source>
</evidence>
<dbReference type="PROSITE" id="PS51006">
    <property type="entry name" value="PABS_2"/>
    <property type="match status" value="1"/>
</dbReference>
<evidence type="ECO:0000256" key="6">
    <source>
        <dbReference type="PROSITE-ProRule" id="PRU00354"/>
    </source>
</evidence>
<dbReference type="NCBIfam" id="NF002956">
    <property type="entry name" value="PRK03612.1"/>
    <property type="match status" value="1"/>
</dbReference>
<dbReference type="EMBL" id="CP124755">
    <property type="protein sequence ID" value="WGZ90342.1"/>
    <property type="molecule type" value="Genomic_DNA"/>
</dbReference>
<comment type="caution">
    <text evidence="5">Lacks conserved residue(s) required for the propagation of feature annotation.</text>
</comment>
<dbReference type="SUPFAM" id="SSF103473">
    <property type="entry name" value="MFS general substrate transporter"/>
    <property type="match status" value="1"/>
</dbReference>
<evidence type="ECO:0000256" key="3">
    <source>
        <dbReference type="ARBA" id="ARBA00023066"/>
    </source>
</evidence>
<organism evidence="8">
    <name type="scientific">Candidatus Thiocaldithrix dubininis</name>
    <dbReference type="NCBI Taxonomy" id="3080823"/>
    <lineage>
        <taxon>Bacteria</taxon>
        <taxon>Pseudomonadati</taxon>
        <taxon>Pseudomonadota</taxon>
        <taxon>Gammaproteobacteria</taxon>
        <taxon>Thiotrichales</taxon>
        <taxon>Thiotrichaceae</taxon>
        <taxon>Candidatus Thiocaldithrix</taxon>
    </lineage>
</organism>
<dbReference type="CDD" id="cd02440">
    <property type="entry name" value="AdoMet_MTases"/>
    <property type="match status" value="1"/>
</dbReference>
<comment type="function">
    <text evidence="5">Catalyzes the irreversible transfer of a propylamine group from the amino donor S-adenosylmethioninamine (decarboxy-AdoMet) to putrescine (1,4-diaminobutane) to yield spermidine.</text>
</comment>
<reference evidence="8" key="1">
    <citation type="journal article" date="2023" name="Int. J. Mol. Sci.">
        <title>Metagenomics Revealed a New Genus 'Candidatus Thiocaldithrix dubininis' gen. nov., sp. nov. and a New Species 'Candidatus Thiothrix putei' sp. nov. in the Family Thiotrichaceae, Some Members of Which Have Traits of Both Na+- and H+-Motive Energetics.</title>
        <authorList>
            <person name="Ravin N.V."/>
            <person name="Muntyan M.S."/>
            <person name="Smolyakov D.D."/>
            <person name="Rudenko T.S."/>
            <person name="Beletsky A.V."/>
            <person name="Mardanov A.V."/>
            <person name="Grabovich M.Y."/>
        </authorList>
    </citation>
    <scope>NUCLEOTIDE SEQUENCE</scope>
    <source>
        <strain evidence="8">GKL-01</strain>
    </source>
</reference>
<dbReference type="InterPro" id="IPR001045">
    <property type="entry name" value="Spermi_synthase"/>
</dbReference>
<evidence type="ECO:0000313" key="8">
    <source>
        <dbReference type="EMBL" id="WGZ90342.1"/>
    </source>
</evidence>
<keyword evidence="5" id="KW-0472">Membrane</keyword>
<dbReference type="PANTHER" id="PTHR43317">
    <property type="entry name" value="THERMOSPERMINE SYNTHASE ACAULIS5"/>
    <property type="match status" value="1"/>
</dbReference>
<dbReference type="Gene3D" id="3.40.50.150">
    <property type="entry name" value="Vaccinia Virus protein VP39"/>
    <property type="match status" value="1"/>
</dbReference>
<feature type="transmembrane region" description="Helical" evidence="5">
    <location>
        <begin position="106"/>
        <end position="130"/>
    </location>
</feature>
<keyword evidence="5" id="KW-1133">Transmembrane helix</keyword>
<gene>
    <name evidence="5" type="primary">speE</name>
    <name evidence="8" type="ORF">QJT80_12740</name>
</gene>
<feature type="transmembrane region" description="Helical" evidence="5">
    <location>
        <begin position="43"/>
        <end position="63"/>
    </location>
</feature>
<dbReference type="GO" id="GO:0005886">
    <property type="term" value="C:plasma membrane"/>
    <property type="evidence" value="ECO:0007669"/>
    <property type="project" value="UniProtKB-SubCell"/>
</dbReference>
<dbReference type="HAMAP" id="MF_00198">
    <property type="entry name" value="Spermidine_synth"/>
    <property type="match status" value="1"/>
</dbReference>
<sequence>MNEIYKQQQQLALLFSAFVIAICGLIYELLAGTLSSYLLGDSVYQFSLVIGLFMSSMGVGAWYSRFIEQQLPLQFIRLQLLIGLIGGLSAPILFFAFAILDNYSPLLFVLVFIQGALLGIEIPLIIRILTEHFSLKINVSNVFTADYIGALLAALLFPLVLVPQLGLLQTGFVTGLLNVGIAGLAIYVFRTELSTLKTLISSTTILSLLLIIGILVSNGFTSNMENKLYQDEIIYSQDTPFQQRLILTRRQERIRFYINGALQFDSFDEYRYHESLIHPAMGLVRHPQTILILGGGDGLAARELLRYPQVQQIHLVDLDPSVTNLFSHNKLLTPLNKQSLTNPKVKIVNQDAWKYLEHNAPLYDAIFIDLPDPNNTSLSKLYSSAFYSLVKQHLAQDGVLVTQATSPLYSRQAFWCIDKTLQLPAGEQVTPEIWHTLPYHVHVPSFGEWGFVMAARQPLKPSNIQLANLNYQFLTPSMLPQLFEFPADMRSLPVETNHLINHPLLEYYEKGWKDWYQQ</sequence>
<dbReference type="InterPro" id="IPR030374">
    <property type="entry name" value="PABS"/>
</dbReference>
<feature type="binding site" evidence="5">
    <location>
        <position position="273"/>
    </location>
    <ligand>
        <name>spermidine</name>
        <dbReference type="ChEBI" id="CHEBI:57834"/>
    </ligand>
</feature>
<keyword evidence="3 5" id="KW-0745">Spermidine biosynthesis</keyword>
<feature type="active site" description="Proton acceptor" evidence="5 6">
    <location>
        <position position="369"/>
    </location>
</feature>
<feature type="binding site" evidence="5">
    <location>
        <position position="297"/>
    </location>
    <ligand>
        <name>spermidine</name>
        <dbReference type="ChEBI" id="CHEBI:57834"/>
    </ligand>
</feature>
<evidence type="ECO:0000256" key="5">
    <source>
        <dbReference type="HAMAP-Rule" id="MF_00198"/>
    </source>
</evidence>
<dbReference type="NCBIfam" id="NF037959">
    <property type="entry name" value="MFS_SpdSyn"/>
    <property type="match status" value="1"/>
</dbReference>
<dbReference type="AlphaFoldDB" id="A0AA95H3F0"/>
<dbReference type="KEGG" id="tdu:QJT80_12740"/>